<feature type="coiled-coil region" evidence="3">
    <location>
        <begin position="169"/>
        <end position="196"/>
    </location>
</feature>
<reference evidence="5 6" key="1">
    <citation type="submission" date="2020-02" db="EMBL/GenBank/DDBJ databases">
        <title>Relaxed selection underlies rapid genomic changes in the transitions from sociality to social parasitism in ants.</title>
        <authorList>
            <person name="Bi X."/>
        </authorList>
    </citation>
    <scope>NUCLEOTIDE SEQUENCE [LARGE SCALE GENOMIC DNA]</scope>
    <source>
        <strain evidence="5">BGI-DK2014b</strain>
        <tissue evidence="5">Whole body</tissue>
    </source>
</reference>
<feature type="domain" description="J" evidence="4">
    <location>
        <begin position="80"/>
        <end position="152"/>
    </location>
</feature>
<dbReference type="GO" id="GO:0051259">
    <property type="term" value="P:protein complex oligomerization"/>
    <property type="evidence" value="ECO:0007669"/>
    <property type="project" value="InterPro"/>
</dbReference>
<feature type="non-terminal residue" evidence="5">
    <location>
        <position position="1"/>
    </location>
</feature>
<keyword evidence="6" id="KW-1185">Reference proteome</keyword>
<dbReference type="InterPro" id="IPR009073">
    <property type="entry name" value="HscB_oligo_C"/>
</dbReference>
<evidence type="ECO:0000313" key="6">
    <source>
        <dbReference type="Proteomes" id="UP000670152"/>
    </source>
</evidence>
<organism evidence="5 6">
    <name type="scientific">Acromyrmex heyeri</name>
    <dbReference type="NCBI Taxonomy" id="230685"/>
    <lineage>
        <taxon>Eukaryota</taxon>
        <taxon>Metazoa</taxon>
        <taxon>Ecdysozoa</taxon>
        <taxon>Arthropoda</taxon>
        <taxon>Hexapoda</taxon>
        <taxon>Insecta</taxon>
        <taxon>Pterygota</taxon>
        <taxon>Neoptera</taxon>
        <taxon>Endopterygota</taxon>
        <taxon>Hymenoptera</taxon>
        <taxon>Apocrita</taxon>
        <taxon>Aculeata</taxon>
        <taxon>Formicoidea</taxon>
        <taxon>Formicidae</taxon>
        <taxon>Myrmicinae</taxon>
        <taxon>Acromyrmex</taxon>
    </lineage>
</organism>
<dbReference type="GO" id="GO:0051087">
    <property type="term" value="F:protein-folding chaperone binding"/>
    <property type="evidence" value="ECO:0007669"/>
    <property type="project" value="InterPro"/>
</dbReference>
<accession>A0A836EP03</accession>
<evidence type="ECO:0000256" key="2">
    <source>
        <dbReference type="ARBA" id="ARBA00023186"/>
    </source>
</evidence>
<dbReference type="OrthoDB" id="448954at2759"/>
<comment type="similarity">
    <text evidence="1">Belongs to the HscB family.</text>
</comment>
<evidence type="ECO:0000256" key="1">
    <source>
        <dbReference type="ARBA" id="ARBA00010476"/>
    </source>
</evidence>
<dbReference type="PANTHER" id="PTHR14021">
    <property type="entry name" value="IRON-SULFUR CLUSTER CO-CHAPERONE PROTEIN HSCB"/>
    <property type="match status" value="1"/>
</dbReference>
<comment type="caution">
    <text evidence="5">The sequence shown here is derived from an EMBL/GenBank/DDBJ whole genome shotgun (WGS) entry which is preliminary data.</text>
</comment>
<dbReference type="SUPFAM" id="SSF47144">
    <property type="entry name" value="HSC20 (HSCB), C-terminal oligomerisation domain"/>
    <property type="match status" value="1"/>
</dbReference>
<proteinExistence type="inferred from homology"/>
<dbReference type="GO" id="GO:0001671">
    <property type="term" value="F:ATPase activator activity"/>
    <property type="evidence" value="ECO:0007669"/>
    <property type="project" value="InterPro"/>
</dbReference>
<dbReference type="InterPro" id="IPR001623">
    <property type="entry name" value="DnaJ_domain"/>
</dbReference>
<dbReference type="Proteomes" id="UP000670152">
    <property type="component" value="Unassembled WGS sequence"/>
</dbReference>
<feature type="non-terminal residue" evidence="5">
    <location>
        <position position="247"/>
    </location>
</feature>
<evidence type="ECO:0000259" key="4">
    <source>
        <dbReference type="PROSITE" id="PS50076"/>
    </source>
</evidence>
<dbReference type="SUPFAM" id="SSF46565">
    <property type="entry name" value="Chaperone J-domain"/>
    <property type="match status" value="1"/>
</dbReference>
<dbReference type="SMART" id="SM00271">
    <property type="entry name" value="DnaJ"/>
    <property type="match status" value="1"/>
</dbReference>
<dbReference type="EMBL" id="JAANIB010007231">
    <property type="protein sequence ID" value="KAG5326970.1"/>
    <property type="molecule type" value="Genomic_DNA"/>
</dbReference>
<dbReference type="Gene3D" id="1.10.287.110">
    <property type="entry name" value="DnaJ domain"/>
    <property type="match status" value="1"/>
</dbReference>
<dbReference type="PANTHER" id="PTHR14021:SF15">
    <property type="entry name" value="IRON-SULFUR CLUSTER CO-CHAPERONE PROTEIN HSCB"/>
    <property type="match status" value="1"/>
</dbReference>
<protein>
    <submittedName>
        <fullName evidence="5">HSC20 protein</fullName>
    </submittedName>
</protein>
<dbReference type="GO" id="GO:0005739">
    <property type="term" value="C:mitochondrion"/>
    <property type="evidence" value="ECO:0007669"/>
    <property type="project" value="TreeGrafter"/>
</dbReference>
<dbReference type="PROSITE" id="PS50076">
    <property type="entry name" value="DNAJ_2"/>
    <property type="match status" value="1"/>
</dbReference>
<dbReference type="NCBIfam" id="TIGR00714">
    <property type="entry name" value="hscB"/>
    <property type="match status" value="1"/>
</dbReference>
<dbReference type="InterPro" id="IPR036869">
    <property type="entry name" value="J_dom_sf"/>
</dbReference>
<gene>
    <name evidence="5" type="primary">Hscb</name>
    <name evidence="5" type="ORF">G6Z77_0006289</name>
</gene>
<sequence>MFLVRVIRKSAVAVSPVKQKCKLYSHHASSRTTIHSTIPLRSLRFCSDSPPKCWNCDYVYKSELFCSKCKVLQELPRNLNYFDIIGIKRDYNVVNEEIHKKYRELQKMLHPDKFGNKSEKERQISEKLSSLINKAYSTLMHPLKRGLYMLELKGISIPEGTTSLNPEFLIEIMERNEEIENAIKDKNKVLKLAKESKELLNTMSKQVAEAFSKEDIETATKILIKMKYYDTIDNRLKKLKHDLGIVE</sequence>
<dbReference type="InterPro" id="IPR004640">
    <property type="entry name" value="HscB"/>
</dbReference>
<dbReference type="Gene3D" id="1.20.1280.20">
    <property type="entry name" value="HscB, C-terminal domain"/>
    <property type="match status" value="1"/>
</dbReference>
<keyword evidence="2" id="KW-0143">Chaperone</keyword>
<dbReference type="Pfam" id="PF07743">
    <property type="entry name" value="HSCB_C"/>
    <property type="match status" value="1"/>
</dbReference>
<dbReference type="InterPro" id="IPR036386">
    <property type="entry name" value="HscB_C_sf"/>
</dbReference>
<dbReference type="Pfam" id="PF00226">
    <property type="entry name" value="DnaJ"/>
    <property type="match status" value="1"/>
</dbReference>
<dbReference type="CDD" id="cd06257">
    <property type="entry name" value="DnaJ"/>
    <property type="match status" value="1"/>
</dbReference>
<evidence type="ECO:0000313" key="5">
    <source>
        <dbReference type="EMBL" id="KAG5326970.1"/>
    </source>
</evidence>
<keyword evidence="3" id="KW-0175">Coiled coil</keyword>
<evidence type="ECO:0000256" key="3">
    <source>
        <dbReference type="SAM" id="Coils"/>
    </source>
</evidence>
<name>A0A836EP03_9HYME</name>
<dbReference type="AlphaFoldDB" id="A0A836EP03"/>
<dbReference type="HAMAP" id="MF_00682">
    <property type="entry name" value="HscB"/>
    <property type="match status" value="1"/>
</dbReference>
<dbReference type="GO" id="GO:0044571">
    <property type="term" value="P:[2Fe-2S] cluster assembly"/>
    <property type="evidence" value="ECO:0007669"/>
    <property type="project" value="InterPro"/>
</dbReference>